<dbReference type="InterPro" id="IPR045584">
    <property type="entry name" value="Pilin-like"/>
</dbReference>
<dbReference type="EMBL" id="CEKZ01000022">
    <property type="protein sequence ID" value="CEQ04993.1"/>
    <property type="molecule type" value="Genomic_DNA"/>
</dbReference>
<dbReference type="AlphaFoldDB" id="A0A0A8VTK6"/>
<protein>
    <submittedName>
        <fullName evidence="2">Type IV pilin PilA</fullName>
    </submittedName>
</protein>
<gene>
    <name evidence="2" type="ORF">R28058_27101</name>
</gene>
<dbReference type="NCBIfam" id="TIGR02532">
    <property type="entry name" value="IV_pilin_GFxxxE"/>
    <property type="match status" value="1"/>
</dbReference>
<organism evidence="2 3">
    <name type="scientific">Paraclostridium sordellii</name>
    <name type="common">Clostridium sordellii</name>
    <dbReference type="NCBI Taxonomy" id="1505"/>
    <lineage>
        <taxon>Bacteria</taxon>
        <taxon>Bacillati</taxon>
        <taxon>Bacillota</taxon>
        <taxon>Clostridia</taxon>
        <taxon>Peptostreptococcales</taxon>
        <taxon>Peptostreptococcaceae</taxon>
        <taxon>Paraclostridium</taxon>
    </lineage>
</organism>
<keyword evidence="1" id="KW-0812">Transmembrane</keyword>
<dbReference type="Proteomes" id="UP000049127">
    <property type="component" value="Unassembled WGS sequence"/>
</dbReference>
<sequence>MKNIKKRINKKRRGFTLIELVMVVAILGTLSSIALVKFTDVGKESKINSDYITASNIATATKLAINDGVSDITLDKLSKEGYIEGTPKPQSEEGGFVVSIDDGNINVKVGEKVFYPKTETTQ</sequence>
<dbReference type="Pfam" id="PF07963">
    <property type="entry name" value="N_methyl"/>
    <property type="match status" value="1"/>
</dbReference>
<dbReference type="PROSITE" id="PS00409">
    <property type="entry name" value="PROKAR_NTER_METHYL"/>
    <property type="match status" value="1"/>
</dbReference>
<evidence type="ECO:0000313" key="3">
    <source>
        <dbReference type="Proteomes" id="UP000049127"/>
    </source>
</evidence>
<dbReference type="RefSeq" id="WP_054629859.1">
    <property type="nucleotide sequence ID" value="NZ_CDLJ01000020.1"/>
</dbReference>
<reference evidence="2 3" key="1">
    <citation type="submission" date="2015-01" db="EMBL/GenBank/DDBJ databases">
        <authorList>
            <person name="Aslett A.Martin."/>
            <person name="De Silva Nishadi"/>
        </authorList>
    </citation>
    <scope>NUCLEOTIDE SEQUENCE [LARGE SCALE GENOMIC DNA]</scope>
    <source>
        <strain evidence="2 3">R28058</strain>
    </source>
</reference>
<accession>A0A0A8VTK6</accession>
<evidence type="ECO:0000256" key="1">
    <source>
        <dbReference type="SAM" id="Phobius"/>
    </source>
</evidence>
<keyword evidence="1" id="KW-0472">Membrane</keyword>
<name>A0A0A8VTK6_PARSO</name>
<feature type="transmembrane region" description="Helical" evidence="1">
    <location>
        <begin position="20"/>
        <end position="38"/>
    </location>
</feature>
<proteinExistence type="predicted"/>
<keyword evidence="1" id="KW-1133">Transmembrane helix</keyword>
<evidence type="ECO:0000313" key="2">
    <source>
        <dbReference type="EMBL" id="CEQ04993.1"/>
    </source>
</evidence>
<dbReference type="Gene3D" id="3.30.700.10">
    <property type="entry name" value="Glycoprotein, Type 4 Pilin"/>
    <property type="match status" value="1"/>
</dbReference>
<dbReference type="OrthoDB" id="1751751at2"/>
<dbReference type="InterPro" id="IPR012902">
    <property type="entry name" value="N_methyl_site"/>
</dbReference>
<dbReference type="SUPFAM" id="SSF54523">
    <property type="entry name" value="Pili subunits"/>
    <property type="match status" value="1"/>
</dbReference>